<dbReference type="InterPro" id="IPR036869">
    <property type="entry name" value="J_dom_sf"/>
</dbReference>
<dbReference type="EMBL" id="MN740864">
    <property type="protein sequence ID" value="QHS82902.1"/>
    <property type="molecule type" value="Genomic_DNA"/>
</dbReference>
<evidence type="ECO:0000313" key="1">
    <source>
        <dbReference type="EMBL" id="QHS82902.1"/>
    </source>
</evidence>
<protein>
    <recommendedName>
        <fullName evidence="2">J domain-containing protein</fullName>
    </recommendedName>
</protein>
<dbReference type="Gene3D" id="1.10.287.110">
    <property type="entry name" value="DnaJ domain"/>
    <property type="match status" value="1"/>
</dbReference>
<reference evidence="1" key="1">
    <citation type="journal article" date="2020" name="Nature">
        <title>Giant virus diversity and host interactions through global metagenomics.</title>
        <authorList>
            <person name="Schulz F."/>
            <person name="Roux S."/>
            <person name="Paez-Espino D."/>
            <person name="Jungbluth S."/>
            <person name="Walsh D.A."/>
            <person name="Denef V.J."/>
            <person name="McMahon K.D."/>
            <person name="Konstantinidis K.T."/>
            <person name="Eloe-Fadrosh E.A."/>
            <person name="Kyrpides N.C."/>
            <person name="Woyke T."/>
        </authorList>
    </citation>
    <scope>NUCLEOTIDE SEQUENCE</scope>
    <source>
        <strain evidence="1">GVMAG-S-1103017-74</strain>
    </source>
</reference>
<name>A0A6C0AT07_9ZZZZ</name>
<proteinExistence type="predicted"/>
<dbReference type="SUPFAM" id="SSF46565">
    <property type="entry name" value="Chaperone J-domain"/>
    <property type="match status" value="1"/>
</dbReference>
<accession>A0A6C0AT07</accession>
<evidence type="ECO:0008006" key="2">
    <source>
        <dbReference type="Google" id="ProtNLM"/>
    </source>
</evidence>
<sequence>MAARDAHNTPTPATRVDEAQWKDPDGWFAALGVPPDAEDAVVRKALRAALRAAHPDKAPLSDGAPAAGHRTVQEWQAIERVLACRTLRWTYHTRGGAPALDGVHTHDGSERLDVTLTHTVSIGQLVLGGSAQALCMRRVHRRGQQRRAVHFEWPRGTPDGVMIKVPGKGHVEDVRHPITGATRTATGDVYIKLHAQAQNTPAGSLVALNGDLVFTPATVTAASVLSRSPIAVPIALHAGTGTVDAARGTEVRATPADGRCFARFNRVPGMGITPAHALYIVLPHTLDCLGDVHVPPGVGEALAEANACPAPEQGQVDHACNLHTAVDGAVPALHAEAITAGDFEAAQHASQDGVRDTNATVARTAWNVTMHTSDAAETAMLHQLNAGKSGDAQIVRAGDAHSVTGFV</sequence>
<organism evidence="1">
    <name type="scientific">viral metagenome</name>
    <dbReference type="NCBI Taxonomy" id="1070528"/>
    <lineage>
        <taxon>unclassified sequences</taxon>
        <taxon>metagenomes</taxon>
        <taxon>organismal metagenomes</taxon>
    </lineage>
</organism>
<dbReference type="AlphaFoldDB" id="A0A6C0AT07"/>